<accession>A0A6G1L2Z1</accession>
<feature type="region of interest" description="Disordered" evidence="1">
    <location>
        <begin position="241"/>
        <end position="266"/>
    </location>
</feature>
<evidence type="ECO:0000256" key="1">
    <source>
        <dbReference type="SAM" id="MobiDB-lite"/>
    </source>
</evidence>
<protein>
    <submittedName>
        <fullName evidence="2">Uncharacterized protein</fullName>
    </submittedName>
</protein>
<dbReference type="OrthoDB" id="10460555at2759"/>
<evidence type="ECO:0000313" key="3">
    <source>
        <dbReference type="Proteomes" id="UP000799436"/>
    </source>
</evidence>
<keyword evidence="3" id="KW-1185">Reference proteome</keyword>
<feature type="compositionally biased region" description="Basic and acidic residues" evidence="1">
    <location>
        <begin position="160"/>
        <end position="169"/>
    </location>
</feature>
<dbReference type="Proteomes" id="UP000799436">
    <property type="component" value="Unassembled WGS sequence"/>
</dbReference>
<gene>
    <name evidence="2" type="ORF">EJ03DRAFT_376729</name>
</gene>
<feature type="region of interest" description="Disordered" evidence="1">
    <location>
        <begin position="1"/>
        <end position="175"/>
    </location>
</feature>
<proteinExistence type="predicted"/>
<feature type="region of interest" description="Disordered" evidence="1">
    <location>
        <begin position="190"/>
        <end position="226"/>
    </location>
</feature>
<feature type="compositionally biased region" description="Polar residues" evidence="1">
    <location>
        <begin position="65"/>
        <end position="79"/>
    </location>
</feature>
<feature type="compositionally biased region" description="Polar residues" evidence="1">
    <location>
        <begin position="131"/>
        <end position="145"/>
    </location>
</feature>
<name>A0A6G1L2Z1_9PEZI</name>
<evidence type="ECO:0000313" key="2">
    <source>
        <dbReference type="EMBL" id="KAF2766798.1"/>
    </source>
</evidence>
<dbReference type="AlphaFoldDB" id="A0A6G1L2Z1"/>
<reference evidence="2" key="1">
    <citation type="journal article" date="2020" name="Stud. Mycol.">
        <title>101 Dothideomycetes genomes: a test case for predicting lifestyles and emergence of pathogens.</title>
        <authorList>
            <person name="Haridas S."/>
            <person name="Albert R."/>
            <person name="Binder M."/>
            <person name="Bloem J."/>
            <person name="Labutti K."/>
            <person name="Salamov A."/>
            <person name="Andreopoulos B."/>
            <person name="Baker S."/>
            <person name="Barry K."/>
            <person name="Bills G."/>
            <person name="Bluhm B."/>
            <person name="Cannon C."/>
            <person name="Castanera R."/>
            <person name="Culley D."/>
            <person name="Daum C."/>
            <person name="Ezra D."/>
            <person name="Gonzalez J."/>
            <person name="Henrissat B."/>
            <person name="Kuo A."/>
            <person name="Liang C."/>
            <person name="Lipzen A."/>
            <person name="Lutzoni F."/>
            <person name="Magnuson J."/>
            <person name="Mondo S."/>
            <person name="Nolan M."/>
            <person name="Ohm R."/>
            <person name="Pangilinan J."/>
            <person name="Park H.-J."/>
            <person name="Ramirez L."/>
            <person name="Alfaro M."/>
            <person name="Sun H."/>
            <person name="Tritt A."/>
            <person name="Yoshinaga Y."/>
            <person name="Zwiers L.-H."/>
            <person name="Turgeon B."/>
            <person name="Goodwin S."/>
            <person name="Spatafora J."/>
            <person name="Crous P."/>
            <person name="Grigoriev I."/>
        </authorList>
    </citation>
    <scope>NUCLEOTIDE SEQUENCE</scope>
    <source>
        <strain evidence="2">CBS 116005</strain>
    </source>
</reference>
<organism evidence="2 3">
    <name type="scientific">Teratosphaeria nubilosa</name>
    <dbReference type="NCBI Taxonomy" id="161662"/>
    <lineage>
        <taxon>Eukaryota</taxon>
        <taxon>Fungi</taxon>
        <taxon>Dikarya</taxon>
        <taxon>Ascomycota</taxon>
        <taxon>Pezizomycotina</taxon>
        <taxon>Dothideomycetes</taxon>
        <taxon>Dothideomycetidae</taxon>
        <taxon>Mycosphaerellales</taxon>
        <taxon>Teratosphaeriaceae</taxon>
        <taxon>Teratosphaeria</taxon>
    </lineage>
</organism>
<dbReference type="EMBL" id="ML995866">
    <property type="protein sequence ID" value="KAF2766798.1"/>
    <property type="molecule type" value="Genomic_DNA"/>
</dbReference>
<feature type="region of interest" description="Disordered" evidence="1">
    <location>
        <begin position="369"/>
        <end position="397"/>
    </location>
</feature>
<feature type="compositionally biased region" description="Polar residues" evidence="1">
    <location>
        <begin position="23"/>
        <end position="45"/>
    </location>
</feature>
<feature type="compositionally biased region" description="Polar residues" evidence="1">
    <location>
        <begin position="196"/>
        <end position="205"/>
    </location>
</feature>
<sequence length="397" mass="42932">MDDDDVEVLDLTQARNDDREPRNASTVKRTVTASEADSSSKNGDTSDAVPKHSMTKLTALRHSAARTTDLASINTFQTQPSDRRPRGRASSPPPVFRRPRILESAAALDHDHEVDQAGFATPSDSRKRSHSTMLTPSNSMRNGDNSIDEGSPLAKKSKRAHIDDTEPTHHGLLADGRKLDARLDDLLGQGGVVSGDTHSPNNDTATVDEGPTASQFITNDERSNTTPRLELSPAQRFELWNPSSQQGRGSAGRPQSQTQDTDEQLSIKTRKCQACGDAKVKQDMRELFATQWQEIFGRDAQTPQQVGVEGQRATAANIEIDGVDVQGRGNDSNIGSNNVGSVGVVAGRDAQLSRLLAINEQLRAGTLELARKHDADSKPSLPAKRLPTPRPSNSTST</sequence>